<dbReference type="EMBL" id="KY914485">
    <property type="protein sequence ID" value="ARK07952.1"/>
    <property type="molecule type" value="Genomic_DNA"/>
</dbReference>
<proteinExistence type="predicted"/>
<evidence type="ECO:0000313" key="1">
    <source>
        <dbReference type="EMBL" id="ARK07952.1"/>
    </source>
</evidence>
<dbReference type="Proteomes" id="UP000221506">
    <property type="component" value="Segment"/>
</dbReference>
<protein>
    <submittedName>
        <fullName evidence="1">Uncharacterized protein</fullName>
    </submittedName>
</protein>
<gene>
    <name evidence="1" type="ORF">phiA829_132</name>
</gene>
<sequence length="61" mass="6844">MSKEKLAQERENFELCAKACGYHGPLVWDEALQTYASTHESAMFAGFRMGVRFKEAEGNGN</sequence>
<reference evidence="1 2" key="1">
    <citation type="submission" date="2017-04" db="EMBL/GenBank/DDBJ databases">
        <title>Complete genome sequence and characterization of temperature-dependent bacteriophage phiA8-29 infecting Aeromonas.</title>
        <authorList>
            <person name="He Y."/>
            <person name="Yang H."/>
        </authorList>
    </citation>
    <scope>NUCLEOTIDE SEQUENCE [LARGE SCALE GENOMIC DNA]</scope>
</reference>
<accession>A0A1W6DYU0</accession>
<evidence type="ECO:0000313" key="2">
    <source>
        <dbReference type="Proteomes" id="UP000221506"/>
    </source>
</evidence>
<keyword evidence="2" id="KW-1185">Reference proteome</keyword>
<organism evidence="1 2">
    <name type="scientific">Aeromonas phage phiA8-29</name>
    <dbReference type="NCBI Taxonomy" id="1978922"/>
    <lineage>
        <taxon>Viruses</taxon>
        <taxon>Duplodnaviria</taxon>
        <taxon>Heunggongvirae</taxon>
        <taxon>Uroviricota</taxon>
        <taxon>Caudoviricetes</taxon>
        <taxon>Pantevenvirales</taxon>
        <taxon>Ackermannviridae</taxon>
        <taxon>Tedavirus</taxon>
        <taxon>Tedavirus A829</taxon>
    </lineage>
</organism>
<name>A0A1W6DYU0_9CAUD</name>